<feature type="region of interest" description="Disordered" evidence="1">
    <location>
        <begin position="63"/>
        <end position="98"/>
    </location>
</feature>
<dbReference type="InterPro" id="IPR025261">
    <property type="entry name" value="Atos-like_cons_dom"/>
</dbReference>
<feature type="compositionally biased region" description="Polar residues" evidence="1">
    <location>
        <begin position="16"/>
        <end position="27"/>
    </location>
</feature>
<feature type="compositionally biased region" description="Basic and acidic residues" evidence="1">
    <location>
        <begin position="666"/>
        <end position="681"/>
    </location>
</feature>
<dbReference type="PANTHER" id="PTHR13199:SF19">
    <property type="entry name" value="OS09G0509400 PROTEIN"/>
    <property type="match status" value="1"/>
</dbReference>
<reference evidence="3" key="1">
    <citation type="submission" date="2020-10" db="EMBL/GenBank/DDBJ databases">
        <authorList>
            <person name="Han B."/>
            <person name="Lu T."/>
            <person name="Zhao Q."/>
            <person name="Huang X."/>
            <person name="Zhao Y."/>
        </authorList>
    </citation>
    <scope>NUCLEOTIDE SEQUENCE</scope>
</reference>
<proteinExistence type="predicted"/>
<comment type="caution">
    <text evidence="3">The sequence shown here is derived from an EMBL/GenBank/DDBJ whole genome shotgun (WGS) entry which is preliminary data.</text>
</comment>
<dbReference type="InterPro" id="IPR033473">
    <property type="entry name" value="Atos-like_C"/>
</dbReference>
<accession>A0A811N6E6</accession>
<dbReference type="Pfam" id="PF13889">
    <property type="entry name" value="Chromosome_seg"/>
    <property type="match status" value="1"/>
</dbReference>
<keyword evidence="4" id="KW-1185">Reference proteome</keyword>
<evidence type="ECO:0000313" key="4">
    <source>
        <dbReference type="Proteomes" id="UP000604825"/>
    </source>
</evidence>
<dbReference type="OrthoDB" id="8625101at2759"/>
<dbReference type="AlphaFoldDB" id="A0A811N6E6"/>
<feature type="region of interest" description="Disordered" evidence="1">
    <location>
        <begin position="1"/>
        <end position="27"/>
    </location>
</feature>
<evidence type="ECO:0000313" key="3">
    <source>
        <dbReference type="EMBL" id="CAD6218591.1"/>
    </source>
</evidence>
<gene>
    <name evidence="3" type="ORF">NCGR_LOCUS12454</name>
</gene>
<dbReference type="PANTHER" id="PTHR13199">
    <property type="entry name" value="GH03947P"/>
    <property type="match status" value="1"/>
</dbReference>
<dbReference type="Proteomes" id="UP000604825">
    <property type="component" value="Unassembled WGS sequence"/>
</dbReference>
<feature type="region of interest" description="Disordered" evidence="1">
    <location>
        <begin position="460"/>
        <end position="483"/>
    </location>
</feature>
<evidence type="ECO:0000256" key="1">
    <source>
        <dbReference type="SAM" id="MobiDB-lite"/>
    </source>
</evidence>
<dbReference type="EMBL" id="CAJGYO010000003">
    <property type="protein sequence ID" value="CAD6218591.1"/>
    <property type="molecule type" value="Genomic_DNA"/>
</dbReference>
<evidence type="ECO:0000259" key="2">
    <source>
        <dbReference type="SMART" id="SM01177"/>
    </source>
</evidence>
<feature type="compositionally biased region" description="Low complexity" evidence="1">
    <location>
        <begin position="471"/>
        <end position="483"/>
    </location>
</feature>
<feature type="region of interest" description="Disordered" evidence="1">
    <location>
        <begin position="657"/>
        <end position="681"/>
    </location>
</feature>
<name>A0A811N6E6_9POAL</name>
<organism evidence="3 4">
    <name type="scientific">Miscanthus lutarioriparius</name>
    <dbReference type="NCBI Taxonomy" id="422564"/>
    <lineage>
        <taxon>Eukaryota</taxon>
        <taxon>Viridiplantae</taxon>
        <taxon>Streptophyta</taxon>
        <taxon>Embryophyta</taxon>
        <taxon>Tracheophyta</taxon>
        <taxon>Spermatophyta</taxon>
        <taxon>Magnoliopsida</taxon>
        <taxon>Liliopsida</taxon>
        <taxon>Poales</taxon>
        <taxon>Poaceae</taxon>
        <taxon>PACMAD clade</taxon>
        <taxon>Panicoideae</taxon>
        <taxon>Andropogonodae</taxon>
        <taxon>Andropogoneae</taxon>
        <taxon>Saccharinae</taxon>
        <taxon>Miscanthus</taxon>
    </lineage>
</organism>
<sequence>MGLPQIHVVKEEEPTEGSTPVTGPSFSVSNLCDSGKLSVGSSSRSWFQDPSVSDFKRKFASGASNGLNSHIRTRHAVDDPAGYQGLNPESRDPSYRSCPKIRSPVQMPAMRVVGFDSATADSTGGPDIMVAHKMHSSLVIGNCDSSVEHHEVQARKRVLSPLTNVLPAGQFHGDALNIGSIDEKNQHPHCVQLSYSGFHDSKKANTRTLYSFQPSTRPALRYSDWSTEQGFCKFSSNTFTDGPLLEGREFFSCSDQPGAERIMNLAKVSTPPARLSHSPPLTLSPLCPKWMHRMKAARAQRDLTGQIENDFLGLKEMGRSNFDDYSEYVSTIRMRDMLDETSILNDGFETMTPKRSFHMRYQCLGPESAPVSAHIGCINSLNLLPVRRSLVGSFEESLLSGRYLCGKDNQSIDGFLAILNVTGGSFSPPTQKLPFTVTSIDKDSSLLYYSSIDLAGRLPTNNSKGPKFKRSLSNSDSRSTNSRLRIPVKGRIQLVVSNPEKTPLHTFFCTYDLSDMPAGTKTFMRQKITLSSASPSYPSREGSKASDVKVESVQCGSELIECGALFSECSDNRHESEKGGSADMECFPMECDVREPNEYATSGNSENDANAEGCCCQIDSCQGGKKSFSGSPKVNDIPARGVLRYALHLRFLSPFSKNPSKSRQRCKLDLSSEPHTRSRTEEERRFYLYNDIRVVFPQRHSDSDEGKLRVEHDFPANPKYFDISN</sequence>
<protein>
    <recommendedName>
        <fullName evidence="2">Atos-like conserved domain-containing protein</fullName>
    </recommendedName>
</protein>
<dbReference type="SMART" id="SM01177">
    <property type="entry name" value="DUF4210"/>
    <property type="match status" value="1"/>
</dbReference>
<dbReference type="InterPro" id="IPR051506">
    <property type="entry name" value="ATOS_Transcription_Regulators"/>
</dbReference>
<feature type="domain" description="Atos-like conserved" evidence="2">
    <location>
        <begin position="390"/>
        <end position="449"/>
    </location>
</feature>